<evidence type="ECO:0000313" key="1">
    <source>
        <dbReference type="EMBL" id="XCN75280.1"/>
    </source>
</evidence>
<gene>
    <name evidence="1" type="ORF">Q3M24_11295</name>
</gene>
<dbReference type="PANTHER" id="PTHR41791:SF1">
    <property type="entry name" value="SSL7039 PROTEIN"/>
    <property type="match status" value="1"/>
</dbReference>
<organism evidence="1">
    <name type="scientific">Candidatus Electrothrix aestuarii</name>
    <dbReference type="NCBI Taxonomy" id="3062594"/>
    <lineage>
        <taxon>Bacteria</taxon>
        <taxon>Pseudomonadati</taxon>
        <taxon>Thermodesulfobacteriota</taxon>
        <taxon>Desulfobulbia</taxon>
        <taxon>Desulfobulbales</taxon>
        <taxon>Desulfobulbaceae</taxon>
        <taxon>Candidatus Electrothrix</taxon>
    </lineage>
</organism>
<proteinExistence type="predicted"/>
<reference evidence="1" key="2">
    <citation type="submission" date="2024-06" db="EMBL/GenBank/DDBJ databases">
        <authorList>
            <person name="Plum-Jensen L.E."/>
            <person name="Schramm A."/>
            <person name="Marshall I.P.G."/>
        </authorList>
    </citation>
    <scope>NUCLEOTIDE SEQUENCE</scope>
    <source>
        <strain evidence="1">Rat1</strain>
    </source>
</reference>
<sequence>MIELIKSTTFDRWLKKIRDPQAKARIAMRLRRLTLGNAGDVRPIGNGLSELRIDYGPGYRIYFMQQGMMLIILLCAGDKRTQQKDITKAKKLAARWEEEKDGKNIQSL</sequence>
<dbReference type="NCBIfam" id="TIGR02683">
    <property type="entry name" value="upstrm_HI1419"/>
    <property type="match status" value="1"/>
</dbReference>
<dbReference type="InterPro" id="IPR009241">
    <property type="entry name" value="HigB-like"/>
</dbReference>
<dbReference type="Pfam" id="PF05973">
    <property type="entry name" value="Gp49"/>
    <property type="match status" value="1"/>
</dbReference>
<dbReference type="InterPro" id="IPR014056">
    <property type="entry name" value="TypeIITA-like_toxin_pred"/>
</dbReference>
<dbReference type="AlphaFoldDB" id="A0AAU8M2H5"/>
<accession>A0AAU8M2H5</accession>
<name>A0AAU8M2H5_9BACT</name>
<protein>
    <submittedName>
        <fullName evidence="1">Type II toxin-antitoxin system RelE/ParE family toxin</fullName>
    </submittedName>
</protein>
<dbReference type="EMBL" id="CP159373">
    <property type="protein sequence ID" value="XCN75280.1"/>
    <property type="molecule type" value="Genomic_DNA"/>
</dbReference>
<reference evidence="1" key="1">
    <citation type="journal article" date="2024" name="Syst. Appl. Microbiol.">
        <title>First single-strain enrichments of Electrothrix cable bacteria, description of E. aestuarii sp. nov. and E. rattekaaiensis sp. nov., and proposal of a cable bacteria taxonomy following the rules of the SeqCode.</title>
        <authorList>
            <person name="Plum-Jensen L.E."/>
            <person name="Schramm A."/>
            <person name="Marshall I.P.G."/>
        </authorList>
    </citation>
    <scope>NUCLEOTIDE SEQUENCE</scope>
    <source>
        <strain evidence="1">Rat1</strain>
    </source>
</reference>
<dbReference type="PIRSF" id="PIRSF028744">
    <property type="entry name" value="Addict_mod_HI1419"/>
    <property type="match status" value="1"/>
</dbReference>
<dbReference type="KEGG" id="eaj:Q3M24_11295"/>
<dbReference type="PANTHER" id="PTHR41791">
    <property type="entry name" value="SSL7039 PROTEIN"/>
    <property type="match status" value="1"/>
</dbReference>